<proteinExistence type="predicted"/>
<dbReference type="AlphaFoldDB" id="A0A2P2N254"/>
<reference evidence="1" key="1">
    <citation type="submission" date="2018-02" db="EMBL/GenBank/DDBJ databases">
        <title>Rhizophora mucronata_Transcriptome.</title>
        <authorList>
            <person name="Meera S.P."/>
            <person name="Sreeshan A."/>
            <person name="Augustine A."/>
        </authorList>
    </citation>
    <scope>NUCLEOTIDE SEQUENCE</scope>
    <source>
        <tissue evidence="1">Leaf</tissue>
    </source>
</reference>
<accession>A0A2P2N254</accession>
<organism evidence="1">
    <name type="scientific">Rhizophora mucronata</name>
    <name type="common">Asiatic mangrove</name>
    <dbReference type="NCBI Taxonomy" id="61149"/>
    <lineage>
        <taxon>Eukaryota</taxon>
        <taxon>Viridiplantae</taxon>
        <taxon>Streptophyta</taxon>
        <taxon>Embryophyta</taxon>
        <taxon>Tracheophyta</taxon>
        <taxon>Spermatophyta</taxon>
        <taxon>Magnoliopsida</taxon>
        <taxon>eudicotyledons</taxon>
        <taxon>Gunneridae</taxon>
        <taxon>Pentapetalae</taxon>
        <taxon>rosids</taxon>
        <taxon>fabids</taxon>
        <taxon>Malpighiales</taxon>
        <taxon>Rhizophoraceae</taxon>
        <taxon>Rhizophora</taxon>
    </lineage>
</organism>
<dbReference type="EMBL" id="GGEC01056061">
    <property type="protein sequence ID" value="MBX36545.1"/>
    <property type="molecule type" value="Transcribed_RNA"/>
</dbReference>
<sequence>MWRKLAAPNFKIFAATAARSTSAAAPRFASSSRSFISPSPSASLFHRYFAQIHKVSIKF</sequence>
<evidence type="ECO:0000313" key="1">
    <source>
        <dbReference type="EMBL" id="MBX36545.1"/>
    </source>
</evidence>
<name>A0A2P2N254_RHIMU</name>
<protein>
    <submittedName>
        <fullName evidence="1">Uncharacterized protein</fullName>
    </submittedName>
</protein>